<dbReference type="PANTHER" id="PTHR43639">
    <property type="entry name" value="OXIDOREDUCTASE, SHORT-CHAIN DEHYDROGENASE/REDUCTASE FAMILY (AFU_ORTHOLOGUE AFUA_5G02870)"/>
    <property type="match status" value="1"/>
</dbReference>
<keyword evidence="2" id="KW-0560">Oxidoreductase</keyword>
<dbReference type="Pfam" id="PF00106">
    <property type="entry name" value="adh_short"/>
    <property type="match status" value="1"/>
</dbReference>
<dbReference type="EMBL" id="JBBKZT010000004">
    <property type="protein sequence ID" value="MEJ8846986.1"/>
    <property type="molecule type" value="Genomic_DNA"/>
</dbReference>
<proteinExistence type="inferred from homology"/>
<accession>A0ABU8WHI9</accession>
<dbReference type="RefSeq" id="WP_340342136.1">
    <property type="nucleotide sequence ID" value="NZ_JBBKZT010000004.1"/>
</dbReference>
<dbReference type="Gene3D" id="3.40.50.720">
    <property type="entry name" value="NAD(P)-binding Rossmann-like Domain"/>
    <property type="match status" value="1"/>
</dbReference>
<dbReference type="InterPro" id="IPR036291">
    <property type="entry name" value="NAD(P)-bd_dom_sf"/>
</dbReference>
<gene>
    <name evidence="3" type="ORF">WKW82_10015</name>
</gene>
<name>A0ABU8WHI9_9BURK</name>
<dbReference type="SUPFAM" id="SSF51735">
    <property type="entry name" value="NAD(P)-binding Rossmann-fold domains"/>
    <property type="match status" value="1"/>
</dbReference>
<dbReference type="PANTHER" id="PTHR43639:SF1">
    <property type="entry name" value="SHORT-CHAIN DEHYDROGENASE_REDUCTASE FAMILY PROTEIN"/>
    <property type="match status" value="1"/>
</dbReference>
<evidence type="ECO:0000256" key="1">
    <source>
        <dbReference type="ARBA" id="ARBA00006484"/>
    </source>
</evidence>
<keyword evidence="4" id="KW-1185">Reference proteome</keyword>
<protein>
    <submittedName>
        <fullName evidence="3">3-ketoacyl-ACP reductase</fullName>
    </submittedName>
</protein>
<dbReference type="NCBIfam" id="NF009386">
    <property type="entry name" value="PRK12745.1"/>
    <property type="match status" value="1"/>
</dbReference>
<organism evidence="3 4">
    <name type="scientific">Variovorax rhizosphaerae</name>
    <dbReference type="NCBI Taxonomy" id="1836200"/>
    <lineage>
        <taxon>Bacteria</taxon>
        <taxon>Pseudomonadati</taxon>
        <taxon>Pseudomonadota</taxon>
        <taxon>Betaproteobacteria</taxon>
        <taxon>Burkholderiales</taxon>
        <taxon>Comamonadaceae</taxon>
        <taxon>Variovorax</taxon>
    </lineage>
</organism>
<reference evidence="3 4" key="1">
    <citation type="submission" date="2024-03" db="EMBL/GenBank/DDBJ databases">
        <title>Novel species of the genus Variovorax.</title>
        <authorList>
            <person name="Liu Q."/>
            <person name="Xin Y.-H."/>
        </authorList>
    </citation>
    <scope>NUCLEOTIDE SEQUENCE [LARGE SCALE GENOMIC DNA]</scope>
    <source>
        <strain evidence="3 4">KACC 18900</strain>
    </source>
</reference>
<dbReference type="PRINTS" id="PR00081">
    <property type="entry name" value="GDHRDH"/>
</dbReference>
<comment type="similarity">
    <text evidence="1">Belongs to the short-chain dehydrogenases/reductases (SDR) family.</text>
</comment>
<evidence type="ECO:0000313" key="3">
    <source>
        <dbReference type="EMBL" id="MEJ8846986.1"/>
    </source>
</evidence>
<evidence type="ECO:0000313" key="4">
    <source>
        <dbReference type="Proteomes" id="UP001385892"/>
    </source>
</evidence>
<dbReference type="Proteomes" id="UP001385892">
    <property type="component" value="Unassembled WGS sequence"/>
</dbReference>
<evidence type="ECO:0000256" key="2">
    <source>
        <dbReference type="ARBA" id="ARBA00023002"/>
    </source>
</evidence>
<dbReference type="InterPro" id="IPR002347">
    <property type="entry name" value="SDR_fam"/>
</dbReference>
<comment type="caution">
    <text evidence="3">The sequence shown here is derived from an EMBL/GenBank/DDBJ whole genome shotgun (WGS) entry which is preliminary data.</text>
</comment>
<sequence length="255" mass="27818">MKKTAIVSGASRGIGRATALALAAEGFDIAALAWKDGEKLDQLKTDIRATGRHCQVYEIDIADRASHQPFIDAVVAEFGEIHCMVNNAGVSVMQRGDLLEVSEESYDRCFDTNTRGTFFLSQAVAKHMVAQQRQDGVYRSMVFVTSSNAAAATVERGEYCMSKIALHMASRLFAMRLAPLGIGVFEVQPGLILTEMTAPSKPKYDALIANGMTIEPRWGMPEDVARVIRTMAAGLLPYTVAQEVRVDGGLLIQRF</sequence>